<reference evidence="4 7" key="1">
    <citation type="submission" date="2019-12" db="EMBL/GenBank/DDBJ databases">
        <title>complete genome sequences of Pseudomonas otitidis str. WP8-S17-CRE-03 isolated from wastewater treatment plant effluent.</title>
        <authorList>
            <person name="Sekizuka T."/>
            <person name="Itokawa K."/>
            <person name="Yatsu K."/>
            <person name="Inamine Y."/>
            <person name="Kuroda M."/>
        </authorList>
    </citation>
    <scope>NUCLEOTIDE SEQUENCE [LARGE SCALE GENOMIC DNA]</scope>
    <source>
        <strain evidence="4 7">WP8-S17-CRE-03</strain>
    </source>
</reference>
<evidence type="ECO:0000313" key="7">
    <source>
        <dbReference type="Proteomes" id="UP000515591"/>
    </source>
</evidence>
<organism evidence="5 6">
    <name type="scientific">Metapseudomonas otitidis</name>
    <dbReference type="NCBI Taxonomy" id="319939"/>
    <lineage>
        <taxon>Bacteria</taxon>
        <taxon>Pseudomonadati</taxon>
        <taxon>Pseudomonadota</taxon>
        <taxon>Gammaproteobacteria</taxon>
        <taxon>Pseudomonadales</taxon>
        <taxon>Pseudomonadaceae</taxon>
        <taxon>Metapseudomonas</taxon>
    </lineage>
</organism>
<keyword evidence="3" id="KW-0812">Transmembrane</keyword>
<dbReference type="AlphaFoldDB" id="A0A1I0UUL5"/>
<feature type="transmembrane region" description="Helical" evidence="3">
    <location>
        <begin position="240"/>
        <end position="260"/>
    </location>
</feature>
<evidence type="ECO:0000256" key="2">
    <source>
        <dbReference type="SAM" id="MobiDB-lite"/>
    </source>
</evidence>
<proteinExistence type="predicted"/>
<name>A0A1I0UUL5_9GAMM</name>
<accession>A0A1I0UUL5</accession>
<keyword evidence="3" id="KW-1133">Transmembrane helix</keyword>
<evidence type="ECO:0000313" key="4">
    <source>
        <dbReference type="EMBL" id="BBT17172.1"/>
    </source>
</evidence>
<evidence type="ECO:0000313" key="5">
    <source>
        <dbReference type="EMBL" id="MWK57557.1"/>
    </source>
</evidence>
<protein>
    <submittedName>
        <fullName evidence="5">Uncharacterized protein</fullName>
    </submittedName>
</protein>
<feature type="region of interest" description="Disordered" evidence="2">
    <location>
        <begin position="1"/>
        <end position="23"/>
    </location>
</feature>
<dbReference type="STRING" id="319939.SAMN05216263_12929"/>
<dbReference type="Proteomes" id="UP000515591">
    <property type="component" value="Chromosome"/>
</dbReference>
<feature type="coiled-coil region" evidence="1">
    <location>
        <begin position="207"/>
        <end position="234"/>
    </location>
</feature>
<keyword evidence="3" id="KW-0472">Membrane</keyword>
<sequence>MSDTDTQPPEALDPTPVVVPPHPWADLAPEDHLLLRLAPLPADAATGPRPLRFIELGEVERHSPDHSLLVLSLHLPGQLMRKEQNRLEVWADHRSKEVRFGPDDGLRLEPQNRGLGRFLLARGIHWARRQWAHYRVEGGALPNTLAVSEDIRQRRDHVLKAQGFEVTYQDPLQLHAHYGAGRVSELLDDWNKEKVQVIGLLDAANMLQQADHNLHQQEIQIRKLEDRVAELKRDDSGLRFTITCLVVFAVFQAGLLIWIATH</sequence>
<evidence type="ECO:0000256" key="3">
    <source>
        <dbReference type="SAM" id="Phobius"/>
    </source>
</evidence>
<keyword evidence="1" id="KW-0175">Coiled coil</keyword>
<reference evidence="5 6" key="2">
    <citation type="submission" date="2019-12" db="EMBL/GenBank/DDBJ databases">
        <title>Draft genome sequence of Pseudomonas otitidis recovered from a chicken carcass.</title>
        <authorList>
            <person name="Vieira T.R."/>
            <person name="Oliviera E.F.C."/>
            <person name="Silva N.M.V."/>
            <person name="Sambrano G.E."/>
            <person name="Cibulski S.P."/>
            <person name="Cardoso M.R.I."/>
        </authorList>
    </citation>
    <scope>NUCLEOTIDE SEQUENCE [LARGE SCALE GENOMIC DNA]</scope>
    <source>
        <strain evidence="5 6">25_K</strain>
    </source>
</reference>
<dbReference type="Proteomes" id="UP000461288">
    <property type="component" value="Unassembled WGS sequence"/>
</dbReference>
<dbReference type="EMBL" id="AP022213">
    <property type="protein sequence ID" value="BBT17172.1"/>
    <property type="molecule type" value="Genomic_DNA"/>
</dbReference>
<evidence type="ECO:0000256" key="1">
    <source>
        <dbReference type="SAM" id="Coils"/>
    </source>
</evidence>
<gene>
    <name evidence="5" type="ORF">GO594_16370</name>
    <name evidence="4" type="ORF">WP8S17C03_32210</name>
</gene>
<dbReference type="EMBL" id="WTFN01000038">
    <property type="protein sequence ID" value="MWK57557.1"/>
    <property type="molecule type" value="Genomic_DNA"/>
</dbReference>
<evidence type="ECO:0000313" key="6">
    <source>
        <dbReference type="Proteomes" id="UP000461288"/>
    </source>
</evidence>
<dbReference type="RefSeq" id="WP_074973939.1">
    <property type="nucleotide sequence ID" value="NZ_AP022213.1"/>
</dbReference>